<dbReference type="AlphaFoldDB" id="A0A1F5NWA6"/>
<feature type="signal peptide" evidence="1">
    <location>
        <begin position="1"/>
        <end position="21"/>
    </location>
</feature>
<proteinExistence type="predicted"/>
<dbReference type="EMBL" id="MFEL01000004">
    <property type="protein sequence ID" value="OGE81802.1"/>
    <property type="molecule type" value="Genomic_DNA"/>
</dbReference>
<evidence type="ECO:0008006" key="4">
    <source>
        <dbReference type="Google" id="ProtNLM"/>
    </source>
</evidence>
<organism evidence="2 3">
    <name type="scientific">Candidatus Doudnabacteria bacterium RIFCSPHIGHO2_01_FULL_46_24</name>
    <dbReference type="NCBI Taxonomy" id="1817825"/>
    <lineage>
        <taxon>Bacteria</taxon>
        <taxon>Candidatus Doudnaibacteriota</taxon>
    </lineage>
</organism>
<evidence type="ECO:0000313" key="2">
    <source>
        <dbReference type="EMBL" id="OGE81802.1"/>
    </source>
</evidence>
<evidence type="ECO:0000256" key="1">
    <source>
        <dbReference type="SAM" id="SignalP"/>
    </source>
</evidence>
<evidence type="ECO:0000313" key="3">
    <source>
        <dbReference type="Proteomes" id="UP000178892"/>
    </source>
</evidence>
<accession>A0A1F5NWA6</accession>
<feature type="chain" id="PRO_5009520226" description="DUF4390 domain-containing protein" evidence="1">
    <location>
        <begin position="22"/>
        <end position="207"/>
    </location>
</feature>
<dbReference type="STRING" id="1817825.A2720_00215"/>
<dbReference type="Proteomes" id="UP000178892">
    <property type="component" value="Unassembled WGS sequence"/>
</dbReference>
<protein>
    <recommendedName>
        <fullName evidence="4">DUF4390 domain-containing protein</fullName>
    </recommendedName>
</protein>
<reference evidence="2 3" key="1">
    <citation type="journal article" date="2016" name="Nat. Commun.">
        <title>Thousands of microbial genomes shed light on interconnected biogeochemical processes in an aquifer system.</title>
        <authorList>
            <person name="Anantharaman K."/>
            <person name="Brown C.T."/>
            <person name="Hug L.A."/>
            <person name="Sharon I."/>
            <person name="Castelle C.J."/>
            <person name="Probst A.J."/>
            <person name="Thomas B.C."/>
            <person name="Singh A."/>
            <person name="Wilkins M.J."/>
            <person name="Karaoz U."/>
            <person name="Brodie E.L."/>
            <person name="Williams K.H."/>
            <person name="Hubbard S.S."/>
            <person name="Banfield J.F."/>
        </authorList>
    </citation>
    <scope>NUCLEOTIDE SEQUENCE [LARGE SCALE GENOMIC DNA]</scope>
</reference>
<comment type="caution">
    <text evidence="2">The sequence shown here is derived from an EMBL/GenBank/DDBJ whole genome shotgun (WGS) entry which is preliminary data.</text>
</comment>
<keyword evidence="1" id="KW-0732">Signal</keyword>
<gene>
    <name evidence="2" type="ORF">A2720_00215</name>
</gene>
<sequence length="207" mass="23333">MKKLLMAAALSFSPCLLSAQAFDPQVRLLMHSHVVAPAHKLGIATWTILPDVTDRNLKSRNPKRLLFVAGLLVRSNTTSDYNWLEVMPGALVEIHPVTKAGKIHMLLNTRAYLSWPRADLYLENHLRSDRLLFSAFATRPFRIRRLSGRFGGESEAIVGLKPEVPNIFLLGPRLSVRLKPPWLNVATAVYLNQDADLVWRTYLKSGK</sequence>
<name>A0A1F5NWA6_9BACT</name>